<protein>
    <submittedName>
        <fullName evidence="1">Uncharacterized protein</fullName>
    </submittedName>
</protein>
<accession>A0AC61KY31</accession>
<comment type="caution">
    <text evidence="1">The sequence shown here is derived from an EMBL/GenBank/DDBJ whole genome shotgun (WGS) entry which is preliminary data.</text>
</comment>
<reference evidence="1" key="1">
    <citation type="submission" date="2018-01" db="EMBL/GenBank/DDBJ databases">
        <authorList>
            <person name="Krukenberg V."/>
        </authorList>
    </citation>
    <scope>NUCLEOTIDE SEQUENCE</scope>
    <source>
        <strain evidence="1">E20ANME2</strain>
    </source>
</reference>
<evidence type="ECO:0000313" key="1">
    <source>
        <dbReference type="EMBL" id="PXF56399.1"/>
    </source>
</evidence>
<dbReference type="Proteomes" id="UP000248329">
    <property type="component" value="Unassembled WGS sequence"/>
</dbReference>
<dbReference type="EMBL" id="PQXF01000105">
    <property type="protein sequence ID" value="PXF56399.1"/>
    <property type="molecule type" value="Genomic_DNA"/>
</dbReference>
<proteinExistence type="predicted"/>
<organism evidence="1 2">
    <name type="scientific">Candidatus Methanogaster sp</name>
    <dbReference type="NCBI Taxonomy" id="3386292"/>
    <lineage>
        <taxon>Archaea</taxon>
        <taxon>Methanobacteriati</taxon>
        <taxon>Methanobacteriota</taxon>
        <taxon>Stenosarchaea group</taxon>
        <taxon>Methanomicrobia</taxon>
        <taxon>Methanosarcinales</taxon>
        <taxon>ANME-2 cluster</taxon>
        <taxon>Candidatus Methanogasteraceae</taxon>
        <taxon>Candidatus Methanogaster</taxon>
    </lineage>
</organism>
<gene>
    <name evidence="1" type="ORF">C4B59_16970</name>
</gene>
<sequence length="322" mass="34407">MNLQKTIVTSMIALLVVALSASIAAAYTIDGDLDDWGISVNTGGNWSQTATWVPVGHERVQFQIEDNVDPDSVSDWRGDNTTPAYATGVHIIGNSSSYSVYDEPRVVSGGRAGWAFPTGATNQSAEQYDMEAMYVDEDANNLYFAIVLSCSANSYASDLGLDITPAVSGDGYAYEYGIVIHNDSAGIYAASNRDIISVSDWSDCTTVTECSPYKILGGTPVGTETAMVAYAKNGPDPEPNGDYPATYIIEGEIPKSIIGTSTSVSLHYTVHCGNDEIIIQKSLEPPEEPPEEQVPVFTPSGIIALIGMLCVIGMSRIGKRFN</sequence>
<evidence type="ECO:0000313" key="2">
    <source>
        <dbReference type="Proteomes" id="UP000248329"/>
    </source>
</evidence>
<name>A0AC61KY31_9EURY</name>